<gene>
    <name evidence="2" type="ORF">DXT89_09540</name>
</gene>
<accession>A0A368NYS9</accession>
<comment type="caution">
    <text evidence="2">The sequence shown here is derived from an EMBL/GenBank/DDBJ whole genome shotgun (WGS) entry which is preliminary data.</text>
</comment>
<evidence type="ECO:0000313" key="3">
    <source>
        <dbReference type="Proteomes" id="UP000436911"/>
    </source>
</evidence>
<name>A0A368NYS9_AGRVI</name>
<proteinExistence type="predicted"/>
<protein>
    <submittedName>
        <fullName evidence="2">Uncharacterized protein</fullName>
    </submittedName>
</protein>
<feature type="region of interest" description="Disordered" evidence="1">
    <location>
        <begin position="24"/>
        <end position="45"/>
    </location>
</feature>
<dbReference type="AlphaFoldDB" id="A0A368NYS9"/>
<reference evidence="2 3" key="1">
    <citation type="submission" date="2018-08" db="EMBL/GenBank/DDBJ databases">
        <title>Genome sequencing of Agrobacterium vitis strain ICMP 10754.</title>
        <authorList>
            <person name="Visnovsky S.B."/>
            <person name="Pitman A.R."/>
        </authorList>
    </citation>
    <scope>NUCLEOTIDE SEQUENCE [LARGE SCALE GENOMIC DNA]</scope>
    <source>
        <strain evidence="2 3">ICMP 10754</strain>
    </source>
</reference>
<dbReference type="EMBL" id="QUSG01000004">
    <property type="protein sequence ID" value="KAA3528269.1"/>
    <property type="molecule type" value="Genomic_DNA"/>
</dbReference>
<organism evidence="2 3">
    <name type="scientific">Agrobacterium vitis</name>
    <name type="common">Rhizobium vitis</name>
    <dbReference type="NCBI Taxonomy" id="373"/>
    <lineage>
        <taxon>Bacteria</taxon>
        <taxon>Pseudomonadati</taxon>
        <taxon>Pseudomonadota</taxon>
        <taxon>Alphaproteobacteria</taxon>
        <taxon>Hyphomicrobiales</taxon>
        <taxon>Rhizobiaceae</taxon>
        <taxon>Rhizobium/Agrobacterium group</taxon>
        <taxon>Agrobacterium</taxon>
    </lineage>
</organism>
<evidence type="ECO:0000313" key="2">
    <source>
        <dbReference type="EMBL" id="KAA3528269.1"/>
    </source>
</evidence>
<dbReference type="Proteomes" id="UP000436911">
    <property type="component" value="Unassembled WGS sequence"/>
</dbReference>
<evidence type="ECO:0000256" key="1">
    <source>
        <dbReference type="SAM" id="MobiDB-lite"/>
    </source>
</evidence>
<sequence length="68" mass="7330">MTPSPIGDPDGLAVALDLTMPHSCGQSQGLKTSHKHPFHPASPNWPPILALTLRQNSPITKEKPKEVI</sequence>